<evidence type="ECO:0000313" key="7">
    <source>
        <dbReference type="Proteomes" id="UP000016412"/>
    </source>
</evidence>
<evidence type="ECO:0000256" key="2">
    <source>
        <dbReference type="ARBA" id="ARBA00023125"/>
    </source>
</evidence>
<dbReference type="Proteomes" id="UP000016412">
    <property type="component" value="Unassembled WGS sequence"/>
</dbReference>
<dbReference type="GO" id="GO:0000976">
    <property type="term" value="F:transcription cis-regulatory region binding"/>
    <property type="evidence" value="ECO:0007669"/>
    <property type="project" value="TreeGrafter"/>
</dbReference>
<dbReference type="SUPFAM" id="SSF47413">
    <property type="entry name" value="lambda repressor-like DNA-binding domains"/>
    <property type="match status" value="1"/>
</dbReference>
<dbReference type="RefSeq" id="WP_021331540.1">
    <property type="nucleotide sequence ID" value="NZ_AUZJ01000069.1"/>
</dbReference>
<dbReference type="EMBL" id="AVQI01000009">
    <property type="protein sequence ID" value="ERK04871.1"/>
    <property type="molecule type" value="Genomic_DNA"/>
</dbReference>
<dbReference type="AlphaFoldDB" id="U1F667"/>
<evidence type="ECO:0000313" key="6">
    <source>
        <dbReference type="EMBL" id="ERK04871.1"/>
    </source>
</evidence>
<dbReference type="EMBL" id="AUZJ01000069">
    <property type="protein sequence ID" value="ERF59462.1"/>
    <property type="molecule type" value="Genomic_DNA"/>
</dbReference>
<dbReference type="GO" id="GO:0003700">
    <property type="term" value="F:DNA-binding transcription factor activity"/>
    <property type="evidence" value="ECO:0007669"/>
    <property type="project" value="TreeGrafter"/>
</dbReference>
<dbReference type="PROSITE" id="PS50932">
    <property type="entry name" value="HTH_LACI_2"/>
    <property type="match status" value="1"/>
</dbReference>
<dbReference type="Proteomes" id="UP000016646">
    <property type="component" value="Unassembled WGS sequence"/>
</dbReference>
<dbReference type="Pfam" id="PF00356">
    <property type="entry name" value="LacI"/>
    <property type="match status" value="1"/>
</dbReference>
<dbReference type="OrthoDB" id="9796186at2"/>
<dbReference type="InterPro" id="IPR010982">
    <property type="entry name" value="Lambda_DNA-bd_dom_sf"/>
</dbReference>
<evidence type="ECO:0000313" key="8">
    <source>
        <dbReference type="Proteomes" id="UP000016646"/>
    </source>
</evidence>
<accession>U1F667</accession>
<dbReference type="PROSITE" id="PS00356">
    <property type="entry name" value="HTH_LACI_1"/>
    <property type="match status" value="1"/>
</dbReference>
<dbReference type="Gene3D" id="1.10.260.40">
    <property type="entry name" value="lambda repressor-like DNA-binding domains"/>
    <property type="match status" value="1"/>
</dbReference>
<dbReference type="PANTHER" id="PTHR30146">
    <property type="entry name" value="LACI-RELATED TRANSCRIPTIONAL REPRESSOR"/>
    <property type="match status" value="1"/>
</dbReference>
<dbReference type="InterPro" id="IPR028082">
    <property type="entry name" value="Peripla_BP_I"/>
</dbReference>
<dbReference type="STRING" id="1125725.HMPREF1325_1466"/>
<name>U1F667_TRESO</name>
<dbReference type="InterPro" id="IPR046335">
    <property type="entry name" value="LacI/GalR-like_sensor"/>
</dbReference>
<comment type="caution">
    <text evidence="5">The sequence shown here is derived from an EMBL/GenBank/DDBJ whole genome shotgun (WGS) entry which is preliminary data.</text>
</comment>
<dbReference type="PANTHER" id="PTHR30146:SF109">
    <property type="entry name" value="HTH-TYPE TRANSCRIPTIONAL REGULATOR GALS"/>
    <property type="match status" value="1"/>
</dbReference>
<dbReference type="PATRIC" id="fig|1125725.3.peg.2603"/>
<dbReference type="InterPro" id="IPR000843">
    <property type="entry name" value="HTH_LacI"/>
</dbReference>
<keyword evidence="2" id="KW-0238">DNA-binding</keyword>
<reference evidence="7 8" key="1">
    <citation type="submission" date="2013-08" db="EMBL/GenBank/DDBJ databases">
        <authorList>
            <person name="Durkin A.S."/>
            <person name="Haft D.R."/>
            <person name="McCorrison J."/>
            <person name="Torralba M."/>
            <person name="Gillis M."/>
            <person name="Haft D.H."/>
            <person name="Methe B."/>
            <person name="Sutton G."/>
            <person name="Nelson K.E."/>
        </authorList>
    </citation>
    <scope>NUCLEOTIDE SEQUENCE [LARGE SCALE GENOMIC DNA]</scope>
    <source>
        <strain evidence="6 8">ATCC 35536</strain>
        <strain evidence="5 7">VPI DR56BR1116</strain>
    </source>
</reference>
<gene>
    <name evidence="6" type="ORF">HMPREF0860_0959</name>
    <name evidence="5" type="ORF">HMPREF1325_1466</name>
</gene>
<feature type="domain" description="HTH lacI-type" evidence="4">
    <location>
        <begin position="7"/>
        <end position="60"/>
    </location>
</feature>
<dbReference type="Pfam" id="PF13377">
    <property type="entry name" value="Peripla_BP_3"/>
    <property type="match status" value="1"/>
</dbReference>
<evidence type="ECO:0000256" key="3">
    <source>
        <dbReference type="ARBA" id="ARBA00023163"/>
    </source>
</evidence>
<proteinExistence type="predicted"/>
<protein>
    <submittedName>
        <fullName evidence="5">Periplasmic-binding protein-like domain protein</fullName>
    </submittedName>
    <submittedName>
        <fullName evidence="6">Small molecule-binding regulator domain protein</fullName>
    </submittedName>
</protein>
<evidence type="ECO:0000313" key="5">
    <source>
        <dbReference type="EMBL" id="ERF59462.1"/>
    </source>
</evidence>
<keyword evidence="1" id="KW-0805">Transcription regulation</keyword>
<dbReference type="eggNOG" id="COG1609">
    <property type="taxonomic scope" value="Bacteria"/>
</dbReference>
<dbReference type="SUPFAM" id="SSF53822">
    <property type="entry name" value="Periplasmic binding protein-like I"/>
    <property type="match status" value="1"/>
</dbReference>
<evidence type="ECO:0000256" key="1">
    <source>
        <dbReference type="ARBA" id="ARBA00023015"/>
    </source>
</evidence>
<sequence length="331" mass="37284">MAEKKNSIVEIAKRTNVSIATVSRVINRTEGYSEKTKQKVLKAIRESGYSPNLNAVSLRTHKSMCIGVIVPDITNEYFARLIRELDDFFVTQKYTLLICDTNEDEKKEQTQLRNLISRNVDAIIYISGQDRIPKINASSCPFIVYIDRCPKNAAVLVQSDNVSGGYLATKELLDKGCKKILFARDRRDVSIVVERREGYLKALGEYGVPYVPTMELYTSPEYEAARRSLKKRLTAKALDFDGIFCSTDMIALGCVNALQETGYRVPDDVKIVGFDNVSLSKFCNPPITTITQDSHAIAYTAGALIIDKLHRKFIKNTHILIPVTLERRKTT</sequence>
<organism evidence="5 7">
    <name type="scientific">Treponema socranskii subsp. socranskii VPI DR56BR1116 = ATCC 35536</name>
    <dbReference type="NCBI Taxonomy" id="1125725"/>
    <lineage>
        <taxon>Bacteria</taxon>
        <taxon>Pseudomonadati</taxon>
        <taxon>Spirochaetota</taxon>
        <taxon>Spirochaetia</taxon>
        <taxon>Spirochaetales</taxon>
        <taxon>Treponemataceae</taxon>
        <taxon>Treponema</taxon>
    </lineage>
</organism>
<dbReference type="CDD" id="cd06291">
    <property type="entry name" value="PBP1_Qymf-like"/>
    <property type="match status" value="1"/>
</dbReference>
<keyword evidence="8" id="KW-1185">Reference proteome</keyword>
<dbReference type="CDD" id="cd01392">
    <property type="entry name" value="HTH_LacI"/>
    <property type="match status" value="1"/>
</dbReference>
<dbReference type="SMART" id="SM00354">
    <property type="entry name" value="HTH_LACI"/>
    <property type="match status" value="1"/>
</dbReference>
<evidence type="ECO:0000259" key="4">
    <source>
        <dbReference type="PROSITE" id="PS50932"/>
    </source>
</evidence>
<dbReference type="Gene3D" id="3.40.50.2300">
    <property type="match status" value="2"/>
</dbReference>
<keyword evidence="3" id="KW-0804">Transcription</keyword>